<evidence type="ECO:0000313" key="1">
    <source>
        <dbReference type="EMBL" id="GAA3137658.1"/>
    </source>
</evidence>
<evidence type="ECO:0000313" key="2">
    <source>
        <dbReference type="Proteomes" id="UP001500893"/>
    </source>
</evidence>
<organism evidence="1 2">
    <name type="scientific">Streptomyces rameus</name>
    <dbReference type="NCBI Taxonomy" id="68261"/>
    <lineage>
        <taxon>Bacteria</taxon>
        <taxon>Bacillati</taxon>
        <taxon>Actinomycetota</taxon>
        <taxon>Actinomycetes</taxon>
        <taxon>Kitasatosporales</taxon>
        <taxon>Streptomycetaceae</taxon>
        <taxon>Streptomyces</taxon>
    </lineage>
</organism>
<reference evidence="2" key="1">
    <citation type="journal article" date="2019" name="Int. J. Syst. Evol. Microbiol.">
        <title>The Global Catalogue of Microorganisms (GCM) 10K type strain sequencing project: providing services to taxonomists for standard genome sequencing and annotation.</title>
        <authorList>
            <consortium name="The Broad Institute Genomics Platform"/>
            <consortium name="The Broad Institute Genome Sequencing Center for Infectious Disease"/>
            <person name="Wu L."/>
            <person name="Ma J."/>
        </authorList>
    </citation>
    <scope>NUCLEOTIDE SEQUENCE [LARGE SCALE GENOMIC DNA]</scope>
    <source>
        <strain evidence="2">JCM 11574</strain>
    </source>
</reference>
<proteinExistence type="predicted"/>
<dbReference type="RefSeq" id="WP_345050194.1">
    <property type="nucleotide sequence ID" value="NZ_BAAAVM010000030.1"/>
</dbReference>
<keyword evidence="2" id="KW-1185">Reference proteome</keyword>
<sequence length="134" mass="14559">MQTDLDLHPDGDGFVARLTPHAAGAMHEALSHVGRGGASDACLTVLLGTDRAAVGELMERLHGPHTEPLELRFTLRELHTLLSALTNAPTQFVSPEGIFFQEPFFIRLGFYRQNFDALARAIANAVSHALDVNS</sequence>
<comment type="caution">
    <text evidence="1">The sequence shown here is derived from an EMBL/GenBank/DDBJ whole genome shotgun (WGS) entry which is preliminary data.</text>
</comment>
<dbReference type="Proteomes" id="UP001500893">
    <property type="component" value="Unassembled WGS sequence"/>
</dbReference>
<accession>A0ABP6N764</accession>
<dbReference type="EMBL" id="BAAAVM010000030">
    <property type="protein sequence ID" value="GAA3137658.1"/>
    <property type="molecule type" value="Genomic_DNA"/>
</dbReference>
<name>A0ABP6N764_9ACTN</name>
<gene>
    <name evidence="1" type="ORF">GCM10010521_24780</name>
</gene>
<protein>
    <submittedName>
        <fullName evidence="1">Uncharacterized protein</fullName>
    </submittedName>
</protein>